<feature type="region of interest" description="Disordered" evidence="1">
    <location>
        <begin position="1"/>
        <end position="153"/>
    </location>
</feature>
<evidence type="ECO:0000313" key="2">
    <source>
        <dbReference type="EMBL" id="KAK1408835.1"/>
    </source>
</evidence>
<dbReference type="EMBL" id="JAUHHV010000011">
    <property type="protein sequence ID" value="KAK1408835.1"/>
    <property type="molecule type" value="Genomic_DNA"/>
</dbReference>
<protein>
    <submittedName>
        <fullName evidence="2">Uncharacterized protein</fullName>
    </submittedName>
</protein>
<feature type="region of interest" description="Disordered" evidence="1">
    <location>
        <begin position="263"/>
        <end position="318"/>
    </location>
</feature>
<accession>A0AAD8JWG0</accession>
<proteinExistence type="predicted"/>
<reference evidence="2" key="1">
    <citation type="journal article" date="2023" name="bioRxiv">
        <title>Improved chromosome-level genome assembly for marigold (Tagetes erecta).</title>
        <authorList>
            <person name="Jiang F."/>
            <person name="Yuan L."/>
            <person name="Wang S."/>
            <person name="Wang H."/>
            <person name="Xu D."/>
            <person name="Wang A."/>
            <person name="Fan W."/>
        </authorList>
    </citation>
    <scope>NUCLEOTIDE SEQUENCE</scope>
    <source>
        <strain evidence="2">WSJ</strain>
        <tissue evidence="2">Leaf</tissue>
    </source>
</reference>
<dbReference type="AlphaFoldDB" id="A0AAD8JWG0"/>
<feature type="compositionally biased region" description="Acidic residues" evidence="1">
    <location>
        <begin position="88"/>
        <end position="119"/>
    </location>
</feature>
<feature type="region of interest" description="Disordered" evidence="1">
    <location>
        <begin position="551"/>
        <end position="592"/>
    </location>
</feature>
<comment type="caution">
    <text evidence="2">The sequence shown here is derived from an EMBL/GenBank/DDBJ whole genome shotgun (WGS) entry which is preliminary data.</text>
</comment>
<feature type="compositionally biased region" description="Basic and acidic residues" evidence="1">
    <location>
        <begin position="567"/>
        <end position="578"/>
    </location>
</feature>
<feature type="compositionally biased region" description="Acidic residues" evidence="1">
    <location>
        <begin position="580"/>
        <end position="592"/>
    </location>
</feature>
<feature type="compositionally biased region" description="Acidic residues" evidence="1">
    <location>
        <begin position="551"/>
        <end position="564"/>
    </location>
</feature>
<organism evidence="2 3">
    <name type="scientific">Tagetes erecta</name>
    <name type="common">African marigold</name>
    <dbReference type="NCBI Taxonomy" id="13708"/>
    <lineage>
        <taxon>Eukaryota</taxon>
        <taxon>Viridiplantae</taxon>
        <taxon>Streptophyta</taxon>
        <taxon>Embryophyta</taxon>
        <taxon>Tracheophyta</taxon>
        <taxon>Spermatophyta</taxon>
        <taxon>Magnoliopsida</taxon>
        <taxon>eudicotyledons</taxon>
        <taxon>Gunneridae</taxon>
        <taxon>Pentapetalae</taxon>
        <taxon>asterids</taxon>
        <taxon>campanulids</taxon>
        <taxon>Asterales</taxon>
        <taxon>Asteraceae</taxon>
        <taxon>Asteroideae</taxon>
        <taxon>Heliantheae alliance</taxon>
        <taxon>Tageteae</taxon>
        <taxon>Tagetes</taxon>
    </lineage>
</organism>
<feature type="compositionally biased region" description="Polar residues" evidence="1">
    <location>
        <begin position="1"/>
        <end position="14"/>
    </location>
</feature>
<dbReference type="Proteomes" id="UP001229421">
    <property type="component" value="Unassembled WGS sequence"/>
</dbReference>
<evidence type="ECO:0000256" key="1">
    <source>
        <dbReference type="SAM" id="MobiDB-lite"/>
    </source>
</evidence>
<gene>
    <name evidence="2" type="ORF">QVD17_40921</name>
</gene>
<name>A0AAD8JWG0_TARER</name>
<feature type="compositionally biased region" description="Polar residues" evidence="1">
    <location>
        <begin position="120"/>
        <end position="133"/>
    </location>
</feature>
<feature type="region of interest" description="Disordered" evidence="1">
    <location>
        <begin position="409"/>
        <end position="431"/>
    </location>
</feature>
<sequence>MDNNLSSSSHSQPASDEDHPTASSSSHDSQPASDQDHPTASNSSSSIPPSSTSASTSAASNSTPQPSDLSPSDLSPPADDHSVSQNYEQEDEDEQQQQQQQDEEQQQEEDDEEEEDSMDVDTTTEQQLQLKSSTGKEKMADSPGSSGSENREGKTEEIGLLMDLHALHKKTQRYLIAGDNAWSDFYKYWIEEIGDYKSKKEVDDKIEELHARFLKNMDESVESPTDPIDAAILQLSLWIWGHEINDSSFGKTDEDQDLTAAANAVDDQQKAGSKEEEEEDSMDVDTTTEQQLQPKPSTGKEKMADIPESSGSGNREGKTEEIGLLTDLYALHNKTQRYMFSGANPMRDFYNFWIEEVGDYKSIKEVDDKIEELHERFLKNMDQSVEAPTDPIDIEILQLSSWIWGQEINDEDQDDDHDNDDGGDHQEGGAGKDVITDHAISVDDQQKAGSKDDANAVDEDVYVEIVDEDDAIAVNDQDVANAVDEDEYVEIVDIEDDANIAVNDQDVAVAVDDQDVAVAVDDQDVAVAVDDQDVAVAVDDQDVAVAVDDQDIAIADDEDEDVIIDDATQHGSDDHGVDSTDSEDSSDPMDKD</sequence>
<evidence type="ECO:0000313" key="3">
    <source>
        <dbReference type="Proteomes" id="UP001229421"/>
    </source>
</evidence>
<feature type="compositionally biased region" description="Acidic residues" evidence="1">
    <location>
        <begin position="409"/>
        <end position="419"/>
    </location>
</feature>
<feature type="compositionally biased region" description="Low complexity" evidence="1">
    <location>
        <begin position="21"/>
        <end position="77"/>
    </location>
</feature>
<keyword evidence="3" id="KW-1185">Reference proteome</keyword>
<feature type="compositionally biased region" description="Polar residues" evidence="1">
    <location>
        <begin position="284"/>
        <end position="296"/>
    </location>
</feature>